<reference evidence="4" key="1">
    <citation type="submission" date="2017-02" db="UniProtKB">
        <authorList>
            <consortium name="WormBaseParasite"/>
        </authorList>
    </citation>
    <scope>IDENTIFICATION</scope>
</reference>
<sequence length="79" mass="8995">MLAATKVLVRHHKPAIIRRTNDAKEQGDRRHKRKLDPKPSRRPSVGERCRTKATKGKGWMALETDEPFSTVEMTLKGGM</sequence>
<feature type="compositionally biased region" description="Basic and acidic residues" evidence="1">
    <location>
        <begin position="19"/>
        <end position="28"/>
    </location>
</feature>
<dbReference type="Proteomes" id="UP000271162">
    <property type="component" value="Unassembled WGS sequence"/>
</dbReference>
<accession>A0A0N4XII8</accession>
<evidence type="ECO:0000313" key="3">
    <source>
        <dbReference type="Proteomes" id="UP000271162"/>
    </source>
</evidence>
<dbReference type="AlphaFoldDB" id="A0A0N4XII8"/>
<gene>
    <name evidence="2" type="ORF">NBR_LOCUS2341</name>
</gene>
<feature type="compositionally biased region" description="Basic and acidic residues" evidence="1">
    <location>
        <begin position="36"/>
        <end position="50"/>
    </location>
</feature>
<reference evidence="2 3" key="2">
    <citation type="submission" date="2018-11" db="EMBL/GenBank/DDBJ databases">
        <authorList>
            <consortium name="Pathogen Informatics"/>
        </authorList>
    </citation>
    <scope>NUCLEOTIDE SEQUENCE [LARGE SCALE GENOMIC DNA]</scope>
</reference>
<feature type="region of interest" description="Disordered" evidence="1">
    <location>
        <begin position="1"/>
        <end position="56"/>
    </location>
</feature>
<evidence type="ECO:0000313" key="4">
    <source>
        <dbReference type="WBParaSite" id="NBR_0000234001-mRNA-1"/>
    </source>
</evidence>
<evidence type="ECO:0000313" key="2">
    <source>
        <dbReference type="EMBL" id="VDL65930.1"/>
    </source>
</evidence>
<proteinExistence type="predicted"/>
<organism evidence="4">
    <name type="scientific">Nippostrongylus brasiliensis</name>
    <name type="common">Rat hookworm</name>
    <dbReference type="NCBI Taxonomy" id="27835"/>
    <lineage>
        <taxon>Eukaryota</taxon>
        <taxon>Metazoa</taxon>
        <taxon>Ecdysozoa</taxon>
        <taxon>Nematoda</taxon>
        <taxon>Chromadorea</taxon>
        <taxon>Rhabditida</taxon>
        <taxon>Rhabditina</taxon>
        <taxon>Rhabditomorpha</taxon>
        <taxon>Strongyloidea</taxon>
        <taxon>Heligmosomidae</taxon>
        <taxon>Nippostrongylus</taxon>
    </lineage>
</organism>
<name>A0A0N4XII8_NIPBR</name>
<protein>
    <submittedName>
        <fullName evidence="2 4">Uncharacterized protein</fullName>
    </submittedName>
</protein>
<keyword evidence="3" id="KW-1185">Reference proteome</keyword>
<dbReference type="EMBL" id="UYSL01002604">
    <property type="protein sequence ID" value="VDL65930.1"/>
    <property type="molecule type" value="Genomic_DNA"/>
</dbReference>
<dbReference type="WBParaSite" id="NBR_0000234001-mRNA-1">
    <property type="protein sequence ID" value="NBR_0000234001-mRNA-1"/>
    <property type="gene ID" value="NBR_0000234001"/>
</dbReference>
<evidence type="ECO:0000256" key="1">
    <source>
        <dbReference type="SAM" id="MobiDB-lite"/>
    </source>
</evidence>